<keyword evidence="6" id="KW-0472">Membrane</keyword>
<comment type="subcellular location">
    <subcellularLocation>
        <location evidence="1">Membrane</location>
        <topology evidence="1">Single-pass type I membrane protein</topology>
    </subcellularLocation>
</comment>
<dbReference type="PANTHER" id="PTHR19944">
    <property type="entry name" value="MHC CLASS II-RELATED"/>
    <property type="match status" value="1"/>
</dbReference>
<keyword evidence="12" id="KW-1185">Reference proteome</keyword>
<dbReference type="SUPFAM" id="SSF54452">
    <property type="entry name" value="MHC antigen-recognition domain"/>
    <property type="match status" value="1"/>
</dbReference>
<evidence type="ECO:0000256" key="5">
    <source>
        <dbReference type="ARBA" id="ARBA00023130"/>
    </source>
</evidence>
<dbReference type="InterPro" id="IPR014745">
    <property type="entry name" value="MHC_II_a/b_N"/>
</dbReference>
<proteinExistence type="predicted"/>
<keyword evidence="2" id="KW-0812">Transmembrane</keyword>
<dbReference type="FunFam" id="3.10.320.10:FF:000001">
    <property type="entry name" value="HLA class II histocompatibility antigen, DRB1-1 beta chain"/>
    <property type="match status" value="1"/>
</dbReference>
<dbReference type="EMBL" id="VWYD01034422">
    <property type="protein sequence ID" value="NXQ51346.1"/>
    <property type="molecule type" value="Genomic_DNA"/>
</dbReference>
<dbReference type="Pfam" id="PF00969">
    <property type="entry name" value="MHC_II_beta"/>
    <property type="match status" value="1"/>
</dbReference>
<dbReference type="Proteomes" id="UP000519684">
    <property type="component" value="Unassembled WGS sequence"/>
</dbReference>
<evidence type="ECO:0000256" key="9">
    <source>
        <dbReference type="ARBA" id="ARBA00023182"/>
    </source>
</evidence>
<gene>
    <name evidence="11" type="primary">Rt1db1</name>
    <name evidence="11" type="ORF">CATFUS_R15178</name>
</gene>
<name>A0A7L2DNN2_CATFU</name>
<evidence type="ECO:0000256" key="8">
    <source>
        <dbReference type="ARBA" id="ARBA00023180"/>
    </source>
</evidence>
<evidence type="ECO:0000256" key="7">
    <source>
        <dbReference type="ARBA" id="ARBA00023157"/>
    </source>
</evidence>
<dbReference type="InterPro" id="IPR000353">
    <property type="entry name" value="MHC_II_b_N"/>
</dbReference>
<feature type="non-terminal residue" evidence="11">
    <location>
        <position position="1"/>
    </location>
</feature>
<dbReference type="InterPro" id="IPR050160">
    <property type="entry name" value="MHC/Immunoglobulin"/>
</dbReference>
<dbReference type="GO" id="GO:0002504">
    <property type="term" value="P:antigen processing and presentation of peptide or polysaccharide antigen via MHC class II"/>
    <property type="evidence" value="ECO:0007669"/>
    <property type="project" value="UniProtKB-KW"/>
</dbReference>
<evidence type="ECO:0000313" key="11">
    <source>
        <dbReference type="EMBL" id="NXQ51346.1"/>
    </source>
</evidence>
<dbReference type="GO" id="GO:0042613">
    <property type="term" value="C:MHC class II protein complex"/>
    <property type="evidence" value="ECO:0007669"/>
    <property type="project" value="UniProtKB-KW"/>
</dbReference>
<evidence type="ECO:0000256" key="6">
    <source>
        <dbReference type="ARBA" id="ARBA00023136"/>
    </source>
</evidence>
<dbReference type="InterPro" id="IPR011162">
    <property type="entry name" value="MHC_I/II-like_Ag-recog"/>
</dbReference>
<feature type="domain" description="MHC class II beta chain N-terminal" evidence="10">
    <location>
        <begin position="18"/>
        <end position="92"/>
    </location>
</feature>
<dbReference type="Gene3D" id="3.10.320.10">
    <property type="entry name" value="Class II Histocompatibility Antigen, M Beta Chain, Chain B, domain 1"/>
    <property type="match status" value="1"/>
</dbReference>
<sequence length="98" mass="12317">PPDICRAHTEVFQYMVKRECHFSNGTEKVRYVERFIYNRMEYLSFDSDVGRYVGFTRHGEIQAWCWNREREWMEYKRAQVDWYCRHYYRQNATFLVEH</sequence>
<evidence type="ECO:0000259" key="10">
    <source>
        <dbReference type="SMART" id="SM00921"/>
    </source>
</evidence>
<keyword evidence="8" id="KW-0325">Glycoprotein</keyword>
<evidence type="ECO:0000256" key="1">
    <source>
        <dbReference type="ARBA" id="ARBA00004479"/>
    </source>
</evidence>
<keyword evidence="3" id="KW-0391">Immunity</keyword>
<evidence type="ECO:0000256" key="4">
    <source>
        <dbReference type="ARBA" id="ARBA00022989"/>
    </source>
</evidence>
<keyword evidence="9" id="KW-0491">MHC II</keyword>
<reference evidence="11 12" key="1">
    <citation type="submission" date="2019-09" db="EMBL/GenBank/DDBJ databases">
        <title>Bird 10,000 Genomes (B10K) Project - Family phase.</title>
        <authorList>
            <person name="Zhang G."/>
        </authorList>
    </citation>
    <scope>NUCLEOTIDE SEQUENCE [LARGE SCALE GENOMIC DNA]</scope>
    <source>
        <strain evidence="11">B10K-DU-001-17</strain>
        <tissue evidence="11">Muscle</tissue>
    </source>
</reference>
<organism evidence="11 12">
    <name type="scientific">Catharus fuscescens</name>
    <name type="common">Veery</name>
    <name type="synonym">Turdus fuscescens</name>
    <dbReference type="NCBI Taxonomy" id="159581"/>
    <lineage>
        <taxon>Eukaryota</taxon>
        <taxon>Metazoa</taxon>
        <taxon>Chordata</taxon>
        <taxon>Craniata</taxon>
        <taxon>Vertebrata</taxon>
        <taxon>Euteleostomi</taxon>
        <taxon>Archelosauria</taxon>
        <taxon>Archosauria</taxon>
        <taxon>Dinosauria</taxon>
        <taxon>Saurischia</taxon>
        <taxon>Theropoda</taxon>
        <taxon>Coelurosauria</taxon>
        <taxon>Aves</taxon>
        <taxon>Neognathae</taxon>
        <taxon>Neoaves</taxon>
        <taxon>Telluraves</taxon>
        <taxon>Australaves</taxon>
        <taxon>Passeriformes</taxon>
        <taxon>Turdidae</taxon>
        <taxon>Catharus</taxon>
    </lineage>
</organism>
<evidence type="ECO:0000256" key="2">
    <source>
        <dbReference type="ARBA" id="ARBA00022692"/>
    </source>
</evidence>
<keyword evidence="5" id="KW-1064">Adaptive immunity</keyword>
<dbReference type="GO" id="GO:0002250">
    <property type="term" value="P:adaptive immune response"/>
    <property type="evidence" value="ECO:0007669"/>
    <property type="project" value="UniProtKB-KW"/>
</dbReference>
<dbReference type="AlphaFoldDB" id="A0A7L2DNN2"/>
<keyword evidence="7" id="KW-1015">Disulfide bond</keyword>
<dbReference type="SMART" id="SM00921">
    <property type="entry name" value="MHC_II_beta"/>
    <property type="match status" value="1"/>
</dbReference>
<feature type="non-terminal residue" evidence="11">
    <location>
        <position position="98"/>
    </location>
</feature>
<protein>
    <submittedName>
        <fullName evidence="11">HB2D protein</fullName>
    </submittedName>
</protein>
<evidence type="ECO:0000313" key="12">
    <source>
        <dbReference type="Proteomes" id="UP000519684"/>
    </source>
</evidence>
<evidence type="ECO:0000256" key="3">
    <source>
        <dbReference type="ARBA" id="ARBA00022859"/>
    </source>
</evidence>
<comment type="caution">
    <text evidence="11">The sequence shown here is derived from an EMBL/GenBank/DDBJ whole genome shotgun (WGS) entry which is preliminary data.</text>
</comment>
<dbReference type="PANTHER" id="PTHR19944:SF99">
    <property type="entry name" value="HLA CLASS II HISTOCOMPATIBILITY ANTIGEN, DRB1 BETA CHAIN"/>
    <property type="match status" value="1"/>
</dbReference>
<keyword evidence="4" id="KW-1133">Transmembrane helix</keyword>
<accession>A0A7L2DNN2</accession>